<gene>
    <name evidence="1" type="ORF">MBLL_03502</name>
</gene>
<evidence type="ECO:0008006" key="2">
    <source>
        <dbReference type="Google" id="ProtNLM"/>
    </source>
</evidence>
<evidence type="ECO:0000313" key="1">
    <source>
        <dbReference type="EMBL" id="CAA2144379.1"/>
    </source>
</evidence>
<accession>A0A679KBE0</accession>
<reference evidence="1" key="1">
    <citation type="submission" date="2019-12" db="EMBL/GenBank/DDBJ databases">
        <authorList>
            <person name="Cremers G."/>
        </authorList>
    </citation>
    <scope>NUCLEOTIDE SEQUENCE</scope>
    <source>
        <strain evidence="1">Mbul2</strain>
    </source>
</reference>
<name>A0A679KBE0_9HYPH</name>
<dbReference type="AlphaFoldDB" id="A0A679KBE0"/>
<dbReference type="Pfam" id="PF20102">
    <property type="entry name" value="DUF6492"/>
    <property type="match status" value="1"/>
</dbReference>
<organism evidence="1">
    <name type="scientific">Methylobacterium bullatum</name>
    <dbReference type="NCBI Taxonomy" id="570505"/>
    <lineage>
        <taxon>Bacteria</taxon>
        <taxon>Pseudomonadati</taxon>
        <taxon>Pseudomonadota</taxon>
        <taxon>Alphaproteobacteria</taxon>
        <taxon>Hyphomicrobiales</taxon>
        <taxon>Methylobacteriaceae</taxon>
        <taxon>Methylobacterium</taxon>
    </lineage>
</organism>
<sequence length="326" mass="36757">MKAETGDRAFASAGQDRAEQDRAETVGLITLSHRGDLERCALLFESIDRHAASRGCHYVLVDERDVALFARFARPDRRILPQSQFLPWWIKPIPFLRRRRLRYWLTPFGKPVSGWHIQQIVKIEATRRLPEARYCLIDSDVCFFRDFDLAALAEPNPTPFHVHPGGVVANRPRHIQWLGTASRLLGTKPQSVPADDYIDQIIIWDQATARAMTDRIEAVTGHGWVAALCRDRHFSEYMIYGTFVANTPSAMERHAVTAQSFCRTHWDDDALSGADILAMLDAATPTERAFCIQSFGSTPLATIRASLDAFRAGDGAERPNRRTEAA</sequence>
<dbReference type="InterPro" id="IPR045499">
    <property type="entry name" value="DUF6492"/>
</dbReference>
<protein>
    <recommendedName>
        <fullName evidence="2">Nucleotide-diphospho-sugar transferase domain-containing protein</fullName>
    </recommendedName>
</protein>
<proteinExistence type="predicted"/>
<dbReference type="EMBL" id="LR743511">
    <property type="protein sequence ID" value="CAA2144379.1"/>
    <property type="molecule type" value="Genomic_DNA"/>
</dbReference>
<dbReference type="RefSeq" id="WP_339162635.1">
    <property type="nucleotide sequence ID" value="NZ_LR743511.1"/>
</dbReference>